<evidence type="ECO:0000313" key="4">
    <source>
        <dbReference type="Proteomes" id="UP000238701"/>
    </source>
</evidence>
<feature type="transmembrane region" description="Helical" evidence="1">
    <location>
        <begin position="83"/>
        <end position="100"/>
    </location>
</feature>
<evidence type="ECO:0000256" key="1">
    <source>
        <dbReference type="SAM" id="Phobius"/>
    </source>
</evidence>
<feature type="transmembrane region" description="Helical" evidence="1">
    <location>
        <begin position="396"/>
        <end position="415"/>
    </location>
</feature>
<dbReference type="InterPro" id="IPR012429">
    <property type="entry name" value="HGSNAT_cat"/>
</dbReference>
<protein>
    <recommendedName>
        <fullName evidence="2">Heparan-alpha-glucosaminide N-acetyltransferase catalytic domain-containing protein</fullName>
    </recommendedName>
</protein>
<name>A0A2U3KFM2_9BACT</name>
<keyword evidence="1" id="KW-0472">Membrane</keyword>
<feature type="transmembrane region" description="Helical" evidence="1">
    <location>
        <begin position="327"/>
        <end position="346"/>
    </location>
</feature>
<dbReference type="Pfam" id="PF07786">
    <property type="entry name" value="HGSNAT_cat"/>
    <property type="match status" value="1"/>
</dbReference>
<feature type="transmembrane region" description="Helical" evidence="1">
    <location>
        <begin position="121"/>
        <end position="142"/>
    </location>
</feature>
<accession>A0A2U3KFM2</accession>
<feature type="transmembrane region" description="Helical" evidence="1">
    <location>
        <begin position="358"/>
        <end position="376"/>
    </location>
</feature>
<sequence length="444" mass="49731">MTATIPMQPEKQGLQRLTAVYCLCRISAIMSPPDARKPRLAYIDWMRGLACLLMFQTHCFDSWLSPAARLTRFFMYSQLGGTFPAPLFLFLAGISFALVTEKLRQKNLPSGQIARSTIRRGAEIFVFGLLFRLQEYLIAWGWAPKSDLLRVDILNTIGLSMMLMGVVCWIVLCGAGALARERTGGAPLPALSRPKGLAAFARRGDTAILVASAASTALLISLLTPLLWTVWRPRFLPWPLESYINGVHNLGIPQPWLFPVFPWTAFAFAGLAVGFILQSPSAKARETTVFLSLGGFGIVLVEFARWLDAQPYQLYPVYDFWHTSPNFFLIRLGMLLVILTGVYAWCRWVVGIWRIGQWGFSPLIQLGQASLVVYWVHIEFVYGRFSILRKHAQSIAGASAGLLIIFLAMLALAYVRTHTGTRIKGWMKGRAELLPWVHRPPART</sequence>
<gene>
    <name evidence="3" type="ORF">SBA1_20134</name>
</gene>
<evidence type="ECO:0000259" key="2">
    <source>
        <dbReference type="Pfam" id="PF07786"/>
    </source>
</evidence>
<feature type="transmembrane region" description="Helical" evidence="1">
    <location>
        <begin position="207"/>
        <end position="231"/>
    </location>
</feature>
<evidence type="ECO:0000313" key="3">
    <source>
        <dbReference type="EMBL" id="SPF38433.1"/>
    </source>
</evidence>
<dbReference type="EMBL" id="OMOD01000111">
    <property type="protein sequence ID" value="SPF38433.1"/>
    <property type="molecule type" value="Genomic_DNA"/>
</dbReference>
<dbReference type="Proteomes" id="UP000238701">
    <property type="component" value="Unassembled WGS sequence"/>
</dbReference>
<dbReference type="OrthoDB" id="127996at2"/>
<organism evidence="3 4">
    <name type="scientific">Candidatus Sulfotelmatobacter kueseliae</name>
    <dbReference type="NCBI Taxonomy" id="2042962"/>
    <lineage>
        <taxon>Bacteria</taxon>
        <taxon>Pseudomonadati</taxon>
        <taxon>Acidobacteriota</taxon>
        <taxon>Terriglobia</taxon>
        <taxon>Terriglobales</taxon>
        <taxon>Candidatus Korobacteraceae</taxon>
        <taxon>Candidatus Sulfotelmatobacter</taxon>
    </lineage>
</organism>
<keyword evidence="1" id="KW-0812">Transmembrane</keyword>
<feature type="domain" description="Heparan-alpha-glucosaminide N-acetyltransferase catalytic" evidence="2">
    <location>
        <begin position="39"/>
        <end position="167"/>
    </location>
</feature>
<proteinExistence type="predicted"/>
<feature type="transmembrane region" description="Helical" evidence="1">
    <location>
        <begin position="289"/>
        <end position="307"/>
    </location>
</feature>
<reference evidence="4" key="1">
    <citation type="submission" date="2018-02" db="EMBL/GenBank/DDBJ databases">
        <authorList>
            <person name="Hausmann B."/>
        </authorList>
    </citation>
    <scope>NUCLEOTIDE SEQUENCE [LARGE SCALE GENOMIC DNA]</scope>
    <source>
        <strain evidence="4">Peat soil MAG SbA1</strain>
    </source>
</reference>
<dbReference type="AlphaFoldDB" id="A0A2U3KFM2"/>
<feature type="transmembrane region" description="Helical" evidence="1">
    <location>
        <begin position="154"/>
        <end position="179"/>
    </location>
</feature>
<keyword evidence="1" id="KW-1133">Transmembrane helix</keyword>
<feature type="transmembrane region" description="Helical" evidence="1">
    <location>
        <begin position="256"/>
        <end position="277"/>
    </location>
</feature>